<dbReference type="EMBL" id="STFF01000001">
    <property type="protein sequence ID" value="THU41577.1"/>
    <property type="molecule type" value="Genomic_DNA"/>
</dbReference>
<evidence type="ECO:0000259" key="2">
    <source>
        <dbReference type="Pfam" id="PF04909"/>
    </source>
</evidence>
<sequence>MSLPMNMKKYYDADFADATAGGDPERTAVIDSHVHFWKYDKITYDWIDNTMKTLQQDYLPEHISSTLKRNDVDGVVAVQATQTEMETHFLVELAKTHPVIKGVVGWIDLQADNIGERLQYFSQYPIIKGYRHVVQGEPLDFLARENFRRGVAALQAYNYTYDILIFHNQLQPAIDFVRAFPDQPFVIDHCAKPAIRHKDIDEWKRLMKEMAAFPNVSCKLSGLFTEAKWKEWSAADFYPYLDVVFEAFGTNRLLFGTDWPVMLLSGIYVQWKSLLDKYMENYSPEEREKVFGRNAIQFYNL</sequence>
<proteinExistence type="inferred from homology"/>
<comment type="similarity">
    <text evidence="1">Belongs to the metallo-dependent hydrolases superfamily.</text>
</comment>
<evidence type="ECO:0000313" key="3">
    <source>
        <dbReference type="EMBL" id="THU41577.1"/>
    </source>
</evidence>
<dbReference type="AlphaFoldDB" id="A0A4S8I0P3"/>
<comment type="caution">
    <text evidence="3">The sequence shown here is derived from an EMBL/GenBank/DDBJ whole genome shotgun (WGS) entry which is preliminary data.</text>
</comment>
<dbReference type="InterPro" id="IPR052350">
    <property type="entry name" value="Metallo-dep_Lactonases"/>
</dbReference>
<dbReference type="OrthoDB" id="5450317at2"/>
<keyword evidence="4" id="KW-1185">Reference proteome</keyword>
<dbReference type="PANTHER" id="PTHR43569">
    <property type="entry name" value="AMIDOHYDROLASE"/>
    <property type="match status" value="1"/>
</dbReference>
<dbReference type="Pfam" id="PF04909">
    <property type="entry name" value="Amidohydro_2"/>
    <property type="match status" value="1"/>
</dbReference>
<evidence type="ECO:0000256" key="1">
    <source>
        <dbReference type="ARBA" id="ARBA00038310"/>
    </source>
</evidence>
<dbReference type="SUPFAM" id="SSF51556">
    <property type="entry name" value="Metallo-dependent hydrolases"/>
    <property type="match status" value="1"/>
</dbReference>
<name>A0A4S8I0P3_9BACT</name>
<dbReference type="InterPro" id="IPR006680">
    <property type="entry name" value="Amidohydro-rel"/>
</dbReference>
<gene>
    <name evidence="3" type="ORF">FAM09_05630</name>
</gene>
<protein>
    <submittedName>
        <fullName evidence="3">Amidohydrolase</fullName>
    </submittedName>
</protein>
<dbReference type="Proteomes" id="UP000306918">
    <property type="component" value="Unassembled WGS sequence"/>
</dbReference>
<dbReference type="InterPro" id="IPR032466">
    <property type="entry name" value="Metal_Hydrolase"/>
</dbReference>
<evidence type="ECO:0000313" key="4">
    <source>
        <dbReference type="Proteomes" id="UP000306918"/>
    </source>
</evidence>
<keyword evidence="3" id="KW-0378">Hydrolase</keyword>
<organism evidence="3 4">
    <name type="scientific">Niastella caeni</name>
    <dbReference type="NCBI Taxonomy" id="2569763"/>
    <lineage>
        <taxon>Bacteria</taxon>
        <taxon>Pseudomonadati</taxon>
        <taxon>Bacteroidota</taxon>
        <taxon>Chitinophagia</taxon>
        <taxon>Chitinophagales</taxon>
        <taxon>Chitinophagaceae</taxon>
        <taxon>Niastella</taxon>
    </lineage>
</organism>
<dbReference type="PANTHER" id="PTHR43569:SF2">
    <property type="entry name" value="AMIDOHYDROLASE-RELATED DOMAIN-CONTAINING PROTEIN"/>
    <property type="match status" value="1"/>
</dbReference>
<reference evidence="3 4" key="1">
    <citation type="submission" date="2019-04" db="EMBL/GenBank/DDBJ databases">
        <title>Niastella caeni sp. nov., isolated from activated sludge.</title>
        <authorList>
            <person name="Sheng M."/>
        </authorList>
    </citation>
    <scope>NUCLEOTIDE SEQUENCE [LARGE SCALE GENOMIC DNA]</scope>
    <source>
        <strain evidence="3 4">HX-2-15</strain>
    </source>
</reference>
<dbReference type="Gene3D" id="3.20.20.140">
    <property type="entry name" value="Metal-dependent hydrolases"/>
    <property type="match status" value="1"/>
</dbReference>
<dbReference type="GO" id="GO:0016787">
    <property type="term" value="F:hydrolase activity"/>
    <property type="evidence" value="ECO:0007669"/>
    <property type="project" value="UniProtKB-KW"/>
</dbReference>
<feature type="domain" description="Amidohydrolase-related" evidence="2">
    <location>
        <begin position="30"/>
        <end position="301"/>
    </location>
</feature>
<accession>A0A4S8I0P3</accession>